<protein>
    <submittedName>
        <fullName evidence="2">(diamondback moth) hypothetical protein</fullName>
    </submittedName>
</protein>
<feature type="compositionally biased region" description="Polar residues" evidence="1">
    <location>
        <begin position="330"/>
        <end position="345"/>
    </location>
</feature>
<accession>A0A8S4G0I8</accession>
<feature type="region of interest" description="Disordered" evidence="1">
    <location>
        <begin position="154"/>
        <end position="182"/>
    </location>
</feature>
<evidence type="ECO:0000313" key="3">
    <source>
        <dbReference type="Proteomes" id="UP000653454"/>
    </source>
</evidence>
<reference evidence="2" key="1">
    <citation type="submission" date="2020-11" db="EMBL/GenBank/DDBJ databases">
        <authorList>
            <person name="Whiteford S."/>
        </authorList>
    </citation>
    <scope>NUCLEOTIDE SEQUENCE</scope>
</reference>
<gene>
    <name evidence="2" type="ORF">PLXY2_LOCUS12790</name>
</gene>
<organism evidence="2 3">
    <name type="scientific">Plutella xylostella</name>
    <name type="common">Diamondback moth</name>
    <name type="synonym">Plutella maculipennis</name>
    <dbReference type="NCBI Taxonomy" id="51655"/>
    <lineage>
        <taxon>Eukaryota</taxon>
        <taxon>Metazoa</taxon>
        <taxon>Ecdysozoa</taxon>
        <taxon>Arthropoda</taxon>
        <taxon>Hexapoda</taxon>
        <taxon>Insecta</taxon>
        <taxon>Pterygota</taxon>
        <taxon>Neoptera</taxon>
        <taxon>Endopterygota</taxon>
        <taxon>Lepidoptera</taxon>
        <taxon>Glossata</taxon>
        <taxon>Ditrysia</taxon>
        <taxon>Yponomeutoidea</taxon>
        <taxon>Plutellidae</taxon>
        <taxon>Plutella</taxon>
    </lineage>
</organism>
<evidence type="ECO:0000313" key="2">
    <source>
        <dbReference type="EMBL" id="CAG9134525.1"/>
    </source>
</evidence>
<name>A0A8S4G0I8_PLUXY</name>
<feature type="compositionally biased region" description="Basic and acidic residues" evidence="1">
    <location>
        <begin position="315"/>
        <end position="325"/>
    </location>
</feature>
<comment type="caution">
    <text evidence="2">The sequence shown here is derived from an EMBL/GenBank/DDBJ whole genome shotgun (WGS) entry which is preliminary data.</text>
</comment>
<evidence type="ECO:0000256" key="1">
    <source>
        <dbReference type="SAM" id="MobiDB-lite"/>
    </source>
</evidence>
<dbReference type="EMBL" id="CAJHNJ030000080">
    <property type="protein sequence ID" value="CAG9134525.1"/>
    <property type="molecule type" value="Genomic_DNA"/>
</dbReference>
<feature type="region of interest" description="Disordered" evidence="1">
    <location>
        <begin position="315"/>
        <end position="345"/>
    </location>
</feature>
<dbReference type="AlphaFoldDB" id="A0A8S4G0I8"/>
<keyword evidence="3" id="KW-1185">Reference proteome</keyword>
<proteinExistence type="predicted"/>
<sequence length="345" mass="39723">MDIEENVDIYVINEKQFKYDFLIGLDLIKTYKLVQTEELKILQIKEDKEEEDMMVKKPNETKSLNEGNEIEINFNEHVKEEDFEVKVEHLKGNESTIINELIEKYQTVFAKHKFDIGVVNVFGAAAAAEGAPITNQKYRRWCVRIEARWARATESAEEREGAGGGASPAPSPAADAEAPRRRRHRRPLYRRLFSYVRTAWTGVKFALERAASVKQRALSLIRTKRFKNVTDTDVDLEAVTVEDETRGPVAVVQRIKSSLKDKRSRKIKGKSAKKRVRFSDTDEASERIPFCRRFVRFFHFLWQCTRSTVQAVLRKENKSASKSDDETQEYSEINLSVPPSTNNDG</sequence>
<dbReference type="Proteomes" id="UP000653454">
    <property type="component" value="Unassembled WGS sequence"/>
</dbReference>